<dbReference type="Gene3D" id="3.40.50.720">
    <property type="entry name" value="NAD(P)-binding Rossmann-like Domain"/>
    <property type="match status" value="1"/>
</dbReference>
<dbReference type="GO" id="GO:0003960">
    <property type="term" value="F:quinone reductase (NADPH) activity"/>
    <property type="evidence" value="ECO:0007669"/>
    <property type="project" value="TreeGrafter"/>
</dbReference>
<keyword evidence="5" id="KW-1185">Reference proteome</keyword>
<dbReference type="GO" id="GO:0035925">
    <property type="term" value="F:mRNA 3'-UTR AU-rich region binding"/>
    <property type="evidence" value="ECO:0007669"/>
    <property type="project" value="TreeGrafter"/>
</dbReference>
<keyword evidence="2" id="KW-0560">Oxidoreductase</keyword>
<name>A0A4R5U6K8_9HYPH</name>
<evidence type="ECO:0000259" key="3">
    <source>
        <dbReference type="SMART" id="SM00829"/>
    </source>
</evidence>
<organism evidence="4 5">
    <name type="scientific">Rhizobium deserti</name>
    <dbReference type="NCBI Taxonomy" id="2547961"/>
    <lineage>
        <taxon>Bacteria</taxon>
        <taxon>Pseudomonadati</taxon>
        <taxon>Pseudomonadota</taxon>
        <taxon>Alphaproteobacteria</taxon>
        <taxon>Hyphomicrobiales</taxon>
        <taxon>Rhizobiaceae</taxon>
        <taxon>Rhizobium/Agrobacterium group</taxon>
        <taxon>Rhizobium</taxon>
    </lineage>
</organism>
<dbReference type="EMBL" id="SMTL01000009">
    <property type="protein sequence ID" value="TDK29890.1"/>
    <property type="molecule type" value="Genomic_DNA"/>
</dbReference>
<dbReference type="SMART" id="SM00829">
    <property type="entry name" value="PKS_ER"/>
    <property type="match status" value="1"/>
</dbReference>
<dbReference type="Pfam" id="PF00107">
    <property type="entry name" value="ADH_zinc_N"/>
    <property type="match status" value="1"/>
</dbReference>
<feature type="domain" description="Enoyl reductase (ER)" evidence="3">
    <location>
        <begin position="11"/>
        <end position="321"/>
    </location>
</feature>
<evidence type="ECO:0000313" key="5">
    <source>
        <dbReference type="Proteomes" id="UP000295238"/>
    </source>
</evidence>
<gene>
    <name evidence="4" type="ORF">E2F50_22100</name>
</gene>
<evidence type="ECO:0000256" key="2">
    <source>
        <dbReference type="ARBA" id="ARBA00023002"/>
    </source>
</evidence>
<proteinExistence type="predicted"/>
<dbReference type="SUPFAM" id="SSF50129">
    <property type="entry name" value="GroES-like"/>
    <property type="match status" value="1"/>
</dbReference>
<dbReference type="InterPro" id="IPR020843">
    <property type="entry name" value="ER"/>
</dbReference>
<dbReference type="InterPro" id="IPR011032">
    <property type="entry name" value="GroES-like_sf"/>
</dbReference>
<keyword evidence="1" id="KW-0521">NADP</keyword>
<dbReference type="Proteomes" id="UP000295238">
    <property type="component" value="Unassembled WGS sequence"/>
</dbReference>
<dbReference type="InterPro" id="IPR013154">
    <property type="entry name" value="ADH-like_N"/>
</dbReference>
<dbReference type="SUPFAM" id="SSF51735">
    <property type="entry name" value="NAD(P)-binding Rossmann-fold domains"/>
    <property type="match status" value="1"/>
</dbReference>
<dbReference type="PANTHER" id="PTHR48106">
    <property type="entry name" value="QUINONE OXIDOREDUCTASE PIG3-RELATED"/>
    <property type="match status" value="1"/>
</dbReference>
<dbReference type="OrthoDB" id="9805883at2"/>
<dbReference type="Gene3D" id="3.90.180.10">
    <property type="entry name" value="Medium-chain alcohol dehydrogenases, catalytic domain"/>
    <property type="match status" value="1"/>
</dbReference>
<dbReference type="GO" id="GO:0005829">
    <property type="term" value="C:cytosol"/>
    <property type="evidence" value="ECO:0007669"/>
    <property type="project" value="TreeGrafter"/>
</dbReference>
<dbReference type="AlphaFoldDB" id="A0A4R5U6K8"/>
<reference evidence="4 5" key="1">
    <citation type="submission" date="2019-03" db="EMBL/GenBank/DDBJ databases">
        <title>Rhizobium sp. nov., an bacterium isolated from biocrust in Mu Us Desert.</title>
        <authorList>
            <person name="Lixiong L."/>
        </authorList>
    </citation>
    <scope>NUCLEOTIDE SEQUENCE [LARGE SCALE GENOMIC DNA]</scope>
    <source>
        <strain evidence="4 5">SPY-1</strain>
    </source>
</reference>
<dbReference type="RefSeq" id="WP_133318356.1">
    <property type="nucleotide sequence ID" value="NZ_SMTL01000009.1"/>
</dbReference>
<dbReference type="Pfam" id="PF08240">
    <property type="entry name" value="ADH_N"/>
    <property type="match status" value="1"/>
</dbReference>
<dbReference type="PANTHER" id="PTHR48106:SF13">
    <property type="entry name" value="QUINONE OXIDOREDUCTASE-RELATED"/>
    <property type="match status" value="1"/>
</dbReference>
<evidence type="ECO:0000313" key="4">
    <source>
        <dbReference type="EMBL" id="TDK29890.1"/>
    </source>
</evidence>
<evidence type="ECO:0000256" key="1">
    <source>
        <dbReference type="ARBA" id="ARBA00022857"/>
    </source>
</evidence>
<dbReference type="InterPro" id="IPR036291">
    <property type="entry name" value="NAD(P)-bd_dom_sf"/>
</dbReference>
<sequence length="323" mass="33559">MTLVIAQYGQGGPEVMRVEDRDIGPPSTEQVEVEQKAIGFNYFDVLQRRGLLSGDEPGRVMGIEGAGVVMAIGPKVTDFAVGDRVGYLKSQGAYAGTRLIDADLLFPLPRDINFDIAAALTVKGFTAFLCAVQLFEVQRGQTVLVTTAAGGVGSLTARLAAHRGAHVIGAVGSEAKREVAHENGANDVAVGLDDAIEQVARLTAGTGVDVIFDGIGAATADRLLNAGTVRRGGTIISFGAGAGWPKASPDAVALRGATVLAPQVLNYLTGPTELRAGMAKVFALYRNGAFGEISPARYALREAAVLHAEVEHRAVSGISVLVP</sequence>
<protein>
    <submittedName>
        <fullName evidence="4">Quinone oxidoreductase</fullName>
    </submittedName>
</protein>
<dbReference type="InterPro" id="IPR013149">
    <property type="entry name" value="ADH-like_C"/>
</dbReference>
<comment type="caution">
    <text evidence="4">The sequence shown here is derived from an EMBL/GenBank/DDBJ whole genome shotgun (WGS) entry which is preliminary data.</text>
</comment>
<dbReference type="GO" id="GO:0070402">
    <property type="term" value="F:NADPH binding"/>
    <property type="evidence" value="ECO:0007669"/>
    <property type="project" value="TreeGrafter"/>
</dbReference>
<accession>A0A4R5U6K8</accession>